<accession>A0A3A4BWH4</accession>
<name>A0A3A4BWH4_9ACTN</name>
<protein>
    <submittedName>
        <fullName evidence="2">Uncharacterized protein</fullName>
    </submittedName>
</protein>
<gene>
    <name evidence="2" type="ORF">D5H75_03990</name>
</gene>
<organism evidence="2 3">
    <name type="scientific">Bailinhaonella thermotolerans</name>
    <dbReference type="NCBI Taxonomy" id="1070861"/>
    <lineage>
        <taxon>Bacteria</taxon>
        <taxon>Bacillati</taxon>
        <taxon>Actinomycetota</taxon>
        <taxon>Actinomycetes</taxon>
        <taxon>Streptosporangiales</taxon>
        <taxon>Streptosporangiaceae</taxon>
        <taxon>Bailinhaonella</taxon>
    </lineage>
</organism>
<proteinExistence type="predicted"/>
<comment type="caution">
    <text evidence="2">The sequence shown here is derived from an EMBL/GenBank/DDBJ whole genome shotgun (WGS) entry which is preliminary data.</text>
</comment>
<feature type="compositionally biased region" description="Pro residues" evidence="1">
    <location>
        <begin position="44"/>
        <end position="78"/>
    </location>
</feature>
<dbReference type="EMBL" id="QZEY01000001">
    <property type="protein sequence ID" value="RJL35938.1"/>
    <property type="molecule type" value="Genomic_DNA"/>
</dbReference>
<dbReference type="Proteomes" id="UP000265768">
    <property type="component" value="Unassembled WGS sequence"/>
</dbReference>
<evidence type="ECO:0000256" key="1">
    <source>
        <dbReference type="SAM" id="MobiDB-lite"/>
    </source>
</evidence>
<evidence type="ECO:0000313" key="2">
    <source>
        <dbReference type="EMBL" id="RJL35938.1"/>
    </source>
</evidence>
<keyword evidence="3" id="KW-1185">Reference proteome</keyword>
<dbReference type="AlphaFoldDB" id="A0A3A4BWH4"/>
<reference evidence="2 3" key="1">
    <citation type="submission" date="2018-09" db="EMBL/GenBank/DDBJ databases">
        <title>YIM 75507 draft genome.</title>
        <authorList>
            <person name="Tang S."/>
            <person name="Feng Y."/>
        </authorList>
    </citation>
    <scope>NUCLEOTIDE SEQUENCE [LARGE SCALE GENOMIC DNA]</scope>
    <source>
        <strain evidence="2 3">YIM 75507</strain>
    </source>
</reference>
<evidence type="ECO:0000313" key="3">
    <source>
        <dbReference type="Proteomes" id="UP000265768"/>
    </source>
</evidence>
<feature type="region of interest" description="Disordered" evidence="1">
    <location>
        <begin position="1"/>
        <end position="78"/>
    </location>
</feature>
<sequence length="78" mass="8594">MGDRRTASAAGGGCEPWLSEDDAGRAWPRAWRAERWRWRRRPAGSPPRPGPPPPPPPRAPPRPPRAWPPHGPPPTVTS</sequence>